<evidence type="ECO:0000313" key="1">
    <source>
        <dbReference type="EMBL" id="KAG5188553.1"/>
    </source>
</evidence>
<sequence>MAMAVQLLPCIAAWMLGVSFLKSASPNRKRRSKGNLGKKGTEKVFGNMTAIRVLSAATALYFMQVLEFTDAKEQDDDTFEEVCVDDVWGTKEFSFKARWGGHLQVRISTDRNHWYKYIGQEPSCKIVDNSADDSKCKRIHCKEHTASTKSKQLPFTDLPGHILENIISCVSLTALGRLEVCHKTLGRYCEKSPQWALGVAAFSTVNRTAGGEDVDLRMGAAPYVDALQALDPRTSAAFVELTPKQQFLELMQLNTTCTGNLLAALTQYMPLAQTGEGSSNRFGIFMQSAAGEEPLRSLPTVIEALAALEAADLRRYHRLLDLIFLSSAREELADGPHEFARVFAGAPFLPVEGSLMVFLQEAGAPAPLPFWRTSSAQEEWDDFYTKRVIENLDGLFRARGGDGLWTDHDHEGLVLGGEMHMKRLLEPVGPAVLFGDALVKLLDCVAACKHLCSGGASFSSRHRTMACPTSLRQLPLTDLPGHILENIMSCVSLTSLGRLEGCHRILAPYCEKAPQWALGVAAFDTVNMTAGGKDEYFNGYIRPFMKALHAFDPRMGTVHSTLSPRQQFSELMQFHAKCTGNLLAALGPYMPLAHYGEGSWDRFALFKFDTTHQPSEVWS</sequence>
<evidence type="ECO:0008006" key="3">
    <source>
        <dbReference type="Google" id="ProtNLM"/>
    </source>
</evidence>
<name>A0A835ZGJ9_9STRA</name>
<accession>A0A835ZGJ9</accession>
<proteinExistence type="predicted"/>
<dbReference type="EMBL" id="JAFCMP010000068">
    <property type="protein sequence ID" value="KAG5188553.1"/>
    <property type="molecule type" value="Genomic_DNA"/>
</dbReference>
<keyword evidence="2" id="KW-1185">Reference proteome</keyword>
<protein>
    <recommendedName>
        <fullName evidence="3">F-box domain-containing protein</fullName>
    </recommendedName>
</protein>
<organism evidence="1 2">
    <name type="scientific">Tribonema minus</name>
    <dbReference type="NCBI Taxonomy" id="303371"/>
    <lineage>
        <taxon>Eukaryota</taxon>
        <taxon>Sar</taxon>
        <taxon>Stramenopiles</taxon>
        <taxon>Ochrophyta</taxon>
        <taxon>PX clade</taxon>
        <taxon>Xanthophyceae</taxon>
        <taxon>Tribonematales</taxon>
        <taxon>Tribonemataceae</taxon>
        <taxon>Tribonema</taxon>
    </lineage>
</organism>
<dbReference type="Proteomes" id="UP000664859">
    <property type="component" value="Unassembled WGS sequence"/>
</dbReference>
<evidence type="ECO:0000313" key="2">
    <source>
        <dbReference type="Proteomes" id="UP000664859"/>
    </source>
</evidence>
<gene>
    <name evidence="1" type="ORF">JKP88DRAFT_304498</name>
</gene>
<comment type="caution">
    <text evidence="1">The sequence shown here is derived from an EMBL/GenBank/DDBJ whole genome shotgun (WGS) entry which is preliminary data.</text>
</comment>
<reference evidence="1" key="1">
    <citation type="submission" date="2021-02" db="EMBL/GenBank/DDBJ databases">
        <title>First Annotated Genome of the Yellow-green Alga Tribonema minus.</title>
        <authorList>
            <person name="Mahan K.M."/>
        </authorList>
    </citation>
    <scope>NUCLEOTIDE SEQUENCE</scope>
    <source>
        <strain evidence="1">UTEX B ZZ1240</strain>
    </source>
</reference>
<dbReference type="AlphaFoldDB" id="A0A835ZGJ9"/>